<reference evidence="2 3" key="1">
    <citation type="journal article" date="2021" name="J. Biosci. Bioeng.">
        <title>Identification and characterization of a chc gene cluster responsible for the aromatization pathway of cyclohexanecarboxylate degradation in Sinomonas cyclohexanicum ATCC 51369.</title>
        <authorList>
            <person name="Yamamoto T."/>
            <person name="Hasegawa Y."/>
            <person name="Lau P.C.K."/>
            <person name="Iwaki H."/>
        </authorList>
    </citation>
    <scope>NUCLEOTIDE SEQUENCE [LARGE SCALE GENOMIC DNA]</scope>
    <source>
        <strain evidence="2 3">ATCC 51369</strain>
    </source>
</reference>
<feature type="chain" id="PRO_5046416495" description="Lipoprotein" evidence="1">
    <location>
        <begin position="23"/>
        <end position="144"/>
    </location>
</feature>
<feature type="signal peptide" evidence="1">
    <location>
        <begin position="1"/>
        <end position="22"/>
    </location>
</feature>
<organism evidence="2 3">
    <name type="scientific">Sinomonas cyclohexanicum</name>
    <name type="common">Corynebacterium cyclohexanicum</name>
    <dbReference type="NCBI Taxonomy" id="322009"/>
    <lineage>
        <taxon>Bacteria</taxon>
        <taxon>Bacillati</taxon>
        <taxon>Actinomycetota</taxon>
        <taxon>Actinomycetes</taxon>
        <taxon>Micrococcales</taxon>
        <taxon>Micrococcaceae</taxon>
        <taxon>Sinomonas</taxon>
    </lineage>
</organism>
<accession>A0ABM7Q0H2</accession>
<evidence type="ECO:0000313" key="3">
    <source>
        <dbReference type="Proteomes" id="UP001319861"/>
    </source>
</evidence>
<proteinExistence type="predicted"/>
<keyword evidence="3" id="KW-1185">Reference proteome</keyword>
<dbReference type="Proteomes" id="UP001319861">
    <property type="component" value="Chromosome"/>
</dbReference>
<protein>
    <recommendedName>
        <fullName evidence="4">Lipoprotein</fullName>
    </recommendedName>
</protein>
<evidence type="ECO:0000313" key="2">
    <source>
        <dbReference type="EMBL" id="BCT78070.1"/>
    </source>
</evidence>
<dbReference type="EMBL" id="AP024525">
    <property type="protein sequence ID" value="BCT78070.1"/>
    <property type="molecule type" value="Genomic_DNA"/>
</dbReference>
<dbReference type="PROSITE" id="PS51257">
    <property type="entry name" value="PROKAR_LIPOPROTEIN"/>
    <property type="match status" value="1"/>
</dbReference>
<evidence type="ECO:0000256" key="1">
    <source>
        <dbReference type="SAM" id="SignalP"/>
    </source>
</evidence>
<sequence>MTQKPRLIARLVAFVAALMLLAGCSGSSTSTSSTPTATAAACTAADAYVHALTDFKDSLTAGATVDQVRAAGDQVTKTYNDLNTALGNVTKARLDALKTAEDRLDTAVKGLSGDATLSQALDSLKQEAKDVQAALSDVLADINC</sequence>
<evidence type="ECO:0008006" key="4">
    <source>
        <dbReference type="Google" id="ProtNLM"/>
    </source>
</evidence>
<gene>
    <name evidence="2" type="ORF">SCMU_39120</name>
</gene>
<keyword evidence="1" id="KW-0732">Signal</keyword>
<name>A0ABM7Q0H2_SINCY</name>
<dbReference type="RefSeq" id="WP_229230707.1">
    <property type="nucleotide sequence ID" value="NZ_AP024525.1"/>
</dbReference>